<gene>
    <name evidence="1" type="ORF">SDC9_57520</name>
</gene>
<organism evidence="1">
    <name type="scientific">bioreactor metagenome</name>
    <dbReference type="NCBI Taxonomy" id="1076179"/>
    <lineage>
        <taxon>unclassified sequences</taxon>
        <taxon>metagenomes</taxon>
        <taxon>ecological metagenomes</taxon>
    </lineage>
</organism>
<proteinExistence type="predicted"/>
<accession>A0A644X5N8</accession>
<sequence length="316" mass="35301">MKLICIFSLFVFCSVQLNAQCCSAGNPVAGTGFESVSAKGEWQISTSAKYSLSDQYFYHDSKIDNPYILKSSFLYQNLWTNFSISNRISMSAEAGYFYDKSQMLSFGDDPFKLGTSGIGDVEVGLKIIAIKKIKPVTQLAFTAGSKIPVGAFHQSVDGITVPVSLQPSSGAFRWKAGAVFQRLSAKQNRGFAAQAMFELSSEINKDYLVYRYGPFLRLSAGYMQRILPKMSMSLFGVFDLRGKDTREFEQEVAGTGSYSVLVQPWIQYAFRSDRILFFNAECPVYRYFNGELLGNKFAAQIGFRVGFNNCIKKKSE</sequence>
<name>A0A644X5N8_9ZZZZ</name>
<protein>
    <submittedName>
        <fullName evidence="1">Uncharacterized protein</fullName>
    </submittedName>
</protein>
<reference evidence="1" key="1">
    <citation type="submission" date="2019-08" db="EMBL/GenBank/DDBJ databases">
        <authorList>
            <person name="Kucharzyk K."/>
            <person name="Murdoch R.W."/>
            <person name="Higgins S."/>
            <person name="Loffler F."/>
        </authorList>
    </citation>
    <scope>NUCLEOTIDE SEQUENCE</scope>
</reference>
<evidence type="ECO:0000313" key="1">
    <source>
        <dbReference type="EMBL" id="MPM11181.1"/>
    </source>
</evidence>
<comment type="caution">
    <text evidence="1">The sequence shown here is derived from an EMBL/GenBank/DDBJ whole genome shotgun (WGS) entry which is preliminary data.</text>
</comment>
<dbReference type="EMBL" id="VSSQ01001795">
    <property type="protein sequence ID" value="MPM11181.1"/>
    <property type="molecule type" value="Genomic_DNA"/>
</dbReference>
<dbReference type="AlphaFoldDB" id="A0A644X5N8"/>